<dbReference type="InterPro" id="IPR018745">
    <property type="entry name" value="MpsC"/>
</dbReference>
<sequence length="237" mass="27430">MGFLDKNEKQTQYEIASHIGRLLREAFGKGPQSIYVSISRPFIVIYLRNFLSPTEKILLQQDQVGSVQQTRDLVMKSLIPEIKAYFLLLTGMNIQEFYYDWGLDNHSGVLVGIEPDNDLAAFSTQESYPGKEELHYEIDSISRQIQKKPDETSSYLINERTLLIVRTGILINIGKELIRLGFEDSLKLAERNLEKNYLRNNNQFQKMIKAPIVDVFADWDFHLDKSIIVFILNPNQK</sequence>
<evidence type="ECO:0000313" key="3">
    <source>
        <dbReference type="Proteomes" id="UP001596044"/>
    </source>
</evidence>
<dbReference type="RefSeq" id="WP_270884539.1">
    <property type="nucleotide sequence ID" value="NZ_JAQFVF010000071.1"/>
</dbReference>
<proteinExistence type="predicted"/>
<comment type="caution">
    <text evidence="2">The sequence shown here is derived from an EMBL/GenBank/DDBJ whole genome shotgun (WGS) entry which is preliminary data.</text>
</comment>
<accession>A0ABW0K839</accession>
<gene>
    <name evidence="2" type="ORF">ACFPOG_14290</name>
</gene>
<name>A0ABW0K839_9BACL</name>
<evidence type="ECO:0000259" key="1">
    <source>
        <dbReference type="Pfam" id="PF10057"/>
    </source>
</evidence>
<dbReference type="Proteomes" id="UP001596044">
    <property type="component" value="Unassembled WGS sequence"/>
</dbReference>
<dbReference type="EMBL" id="JBHSMJ010000018">
    <property type="protein sequence ID" value="MFC5449435.1"/>
    <property type="molecule type" value="Genomic_DNA"/>
</dbReference>
<organism evidence="2 3">
    <name type="scientific">Paenibacillus aestuarii</name>
    <dbReference type="NCBI Taxonomy" id="516965"/>
    <lineage>
        <taxon>Bacteria</taxon>
        <taxon>Bacillati</taxon>
        <taxon>Bacillota</taxon>
        <taxon>Bacilli</taxon>
        <taxon>Bacillales</taxon>
        <taxon>Paenibacillaceae</taxon>
        <taxon>Paenibacillus</taxon>
    </lineage>
</organism>
<feature type="domain" description="Na+-translocating membrane potential-generating system MpsC" evidence="1">
    <location>
        <begin position="8"/>
        <end position="111"/>
    </location>
</feature>
<evidence type="ECO:0000313" key="2">
    <source>
        <dbReference type="EMBL" id="MFC5449435.1"/>
    </source>
</evidence>
<protein>
    <submittedName>
        <fullName evidence="2">DUF2294 domain-containing protein</fullName>
    </submittedName>
</protein>
<reference evidence="3" key="1">
    <citation type="journal article" date="2019" name="Int. J. Syst. Evol. Microbiol.">
        <title>The Global Catalogue of Microorganisms (GCM) 10K type strain sequencing project: providing services to taxonomists for standard genome sequencing and annotation.</title>
        <authorList>
            <consortium name="The Broad Institute Genomics Platform"/>
            <consortium name="The Broad Institute Genome Sequencing Center for Infectious Disease"/>
            <person name="Wu L."/>
            <person name="Ma J."/>
        </authorList>
    </citation>
    <scope>NUCLEOTIDE SEQUENCE [LARGE SCALE GENOMIC DNA]</scope>
    <source>
        <strain evidence="3">KACC 11904</strain>
    </source>
</reference>
<dbReference type="Pfam" id="PF10057">
    <property type="entry name" value="MpsC"/>
    <property type="match status" value="1"/>
</dbReference>
<keyword evidence="3" id="KW-1185">Reference proteome</keyword>